<dbReference type="GO" id="GO:0003938">
    <property type="term" value="F:IMP dehydrogenase activity"/>
    <property type="evidence" value="ECO:0007669"/>
    <property type="project" value="UniProtKB-EC"/>
</dbReference>
<evidence type="ECO:0000313" key="4">
    <source>
        <dbReference type="EMBL" id="AIZ56505.1"/>
    </source>
</evidence>
<dbReference type="STRING" id="1577791.Mpt1_c06190"/>
<dbReference type="PANTHER" id="PTHR43080">
    <property type="entry name" value="CBS DOMAIN-CONTAINING PROTEIN CBSX3, MITOCHONDRIAL"/>
    <property type="match status" value="1"/>
</dbReference>
<keyword evidence="4" id="KW-0560">Oxidoreductase</keyword>
<accession>A0A0A7LBH7</accession>
<dbReference type="EC" id="1.1.1.205" evidence="4"/>
<keyword evidence="5" id="KW-1185">Reference proteome</keyword>
<dbReference type="InterPro" id="IPR000644">
    <property type="entry name" value="CBS_dom"/>
</dbReference>
<feature type="domain" description="CBS" evidence="3">
    <location>
        <begin position="61"/>
        <end position="119"/>
    </location>
</feature>
<evidence type="ECO:0000256" key="2">
    <source>
        <dbReference type="PROSITE-ProRule" id="PRU00703"/>
    </source>
</evidence>
<dbReference type="CDD" id="cd02205">
    <property type="entry name" value="CBS_pair_SF"/>
    <property type="match status" value="2"/>
</dbReference>
<dbReference type="InterPro" id="IPR046342">
    <property type="entry name" value="CBS_dom_sf"/>
</dbReference>
<feature type="domain" description="CBS" evidence="3">
    <location>
        <begin position="125"/>
        <end position="182"/>
    </location>
</feature>
<keyword evidence="1 2" id="KW-0129">CBS domain</keyword>
<dbReference type="EMBL" id="CP010070">
    <property type="protein sequence ID" value="AIZ56505.1"/>
    <property type="molecule type" value="Genomic_DNA"/>
</dbReference>
<reference evidence="4 5" key="1">
    <citation type="journal article" date="2014" name="Appl. Environ. Microbiol.">
        <title>Comparative Genome Analysis of 'Candidatus Methanoplasma termitum' Indicates a New Mode of Energy Metabolism in the Seventh Order of Methanogens.</title>
        <authorList>
            <person name="Lang K."/>
            <person name="Schuldes J."/>
            <person name="Klingl A."/>
            <person name="Poehlein A."/>
            <person name="Daniel R."/>
            <person name="Brune A."/>
        </authorList>
    </citation>
    <scope>NUCLEOTIDE SEQUENCE [LARGE SCALE GENOMIC DNA]</scope>
    <source>
        <strain evidence="5">Mpt1</strain>
    </source>
</reference>
<evidence type="ECO:0000259" key="3">
    <source>
        <dbReference type="PROSITE" id="PS51371"/>
    </source>
</evidence>
<dbReference type="HOGENOM" id="CLU_064879_0_0_2"/>
<dbReference type="Pfam" id="PF00571">
    <property type="entry name" value="CBS"/>
    <property type="match status" value="4"/>
</dbReference>
<dbReference type="KEGG" id="mear:Mpt1_c06190"/>
<dbReference type="SMART" id="SM00116">
    <property type="entry name" value="CBS"/>
    <property type="match status" value="4"/>
</dbReference>
<evidence type="ECO:0000313" key="5">
    <source>
        <dbReference type="Proteomes" id="UP000030787"/>
    </source>
</evidence>
<feature type="domain" description="CBS" evidence="3">
    <location>
        <begin position="199"/>
        <end position="258"/>
    </location>
</feature>
<dbReference type="PANTHER" id="PTHR43080:SF2">
    <property type="entry name" value="CBS DOMAIN-CONTAINING PROTEIN"/>
    <property type="match status" value="1"/>
</dbReference>
<dbReference type="SUPFAM" id="SSF54631">
    <property type="entry name" value="CBS-domain pair"/>
    <property type="match status" value="2"/>
</dbReference>
<gene>
    <name evidence="4" type="primary">iMPDH1</name>
    <name evidence="4" type="ORF">Mpt1_c06190</name>
</gene>
<dbReference type="PROSITE" id="PS51371">
    <property type="entry name" value="CBS"/>
    <property type="match status" value="4"/>
</dbReference>
<dbReference type="AlphaFoldDB" id="A0A0A7LBH7"/>
<dbReference type="InterPro" id="IPR051257">
    <property type="entry name" value="Diverse_CBS-Domain"/>
</dbReference>
<protein>
    <submittedName>
        <fullName evidence="4">IMPDH1 protein</fullName>
        <ecNumber evidence="4">1.1.1.205</ecNumber>
    </submittedName>
</protein>
<feature type="domain" description="CBS" evidence="3">
    <location>
        <begin position="1"/>
        <end position="58"/>
    </location>
</feature>
<proteinExistence type="predicted"/>
<dbReference type="Proteomes" id="UP000030787">
    <property type="component" value="Chromosome"/>
</dbReference>
<dbReference type="Gene3D" id="3.10.580.10">
    <property type="entry name" value="CBS-domain"/>
    <property type="match status" value="2"/>
</dbReference>
<organism evidence="4 5">
    <name type="scientific">Candidatus Methanoplasma termitum</name>
    <dbReference type="NCBI Taxonomy" id="1577791"/>
    <lineage>
        <taxon>Archaea</taxon>
        <taxon>Methanobacteriati</taxon>
        <taxon>Thermoplasmatota</taxon>
        <taxon>Thermoplasmata</taxon>
        <taxon>Methanomassiliicoccales</taxon>
        <taxon>Methanomassiliicoccaceae</taxon>
        <taxon>Candidatus Methanoplasma</taxon>
    </lineage>
</organism>
<sequence length="364" mass="40595">MTSEFPTIGPEGRAAEALSKMKESGFQEIPVVENGNYLGMASYGSILRKGSVTPDTKVKNFIRNLPTLSMDTEITKIAEHIIANNCRQLAVINGKKIIGVVSRSSLTKVAAGMKILKDIKVWEIMTTPVESVREDGMLDDALEIMRKLDIMTVPVVDSNIMPIGIVGMKEIIDNHWKTETKSFGDFKKSSKAQITIESIYHGAVKTIEWDATIGHAASLMEENRFSTLPVVDGKELVGILTEFDIVELISASREREALFVQISGLDDEDKFYTDAMYADIEAEMTKISKIYRPQSLTIFVAKYHDAGNKNKYSLSGRLFIHGTVIDLKEVGWDLVKVNSDLMKKMGQQVTAMKDSNVSFRKRKK</sequence>
<name>A0A0A7LBH7_9ARCH</name>
<evidence type="ECO:0000256" key="1">
    <source>
        <dbReference type="ARBA" id="ARBA00023122"/>
    </source>
</evidence>